<dbReference type="Pfam" id="PF01734">
    <property type="entry name" value="Patatin"/>
    <property type="match status" value="1"/>
</dbReference>
<evidence type="ECO:0000256" key="5">
    <source>
        <dbReference type="PROSITE-ProRule" id="PRU01161"/>
    </source>
</evidence>
<accession>A0A850T640</accession>
<feature type="domain" description="Cyclic nucleotide-binding" evidence="6">
    <location>
        <begin position="17"/>
        <end position="136"/>
    </location>
</feature>
<keyword evidence="2 5" id="KW-0378">Hydrolase</keyword>
<dbReference type="SUPFAM" id="SSF52151">
    <property type="entry name" value="FabD/lysophospholipase-like"/>
    <property type="match status" value="1"/>
</dbReference>
<dbReference type="GO" id="GO:0016042">
    <property type="term" value="P:lipid catabolic process"/>
    <property type="evidence" value="ECO:0007669"/>
    <property type="project" value="UniProtKB-UniRule"/>
</dbReference>
<dbReference type="PROSITE" id="PS00888">
    <property type="entry name" value="CNMP_BINDING_1"/>
    <property type="match status" value="1"/>
</dbReference>
<dbReference type="InterPro" id="IPR050301">
    <property type="entry name" value="NTE"/>
</dbReference>
<dbReference type="PANTHER" id="PTHR14226:SF76">
    <property type="entry name" value="NTE FAMILY PROTEIN RSSA"/>
    <property type="match status" value="1"/>
</dbReference>
<feature type="short sequence motif" description="DGA/G" evidence="5">
    <location>
        <begin position="541"/>
        <end position="543"/>
    </location>
</feature>
<feature type="active site" description="Proton acceptor" evidence="5">
    <location>
        <position position="541"/>
    </location>
</feature>
<keyword evidence="3 5" id="KW-0442">Lipid degradation</keyword>
<comment type="caution">
    <text evidence="5">Lacks conserved residue(s) required for the propagation of feature annotation.</text>
</comment>
<dbReference type="InterPro" id="IPR018490">
    <property type="entry name" value="cNMP-bd_dom_sf"/>
</dbReference>
<dbReference type="Proteomes" id="UP000553343">
    <property type="component" value="Unassembled WGS sequence"/>
</dbReference>
<keyword evidence="9" id="KW-1185">Reference proteome</keyword>
<dbReference type="Gene3D" id="2.60.120.10">
    <property type="entry name" value="Jelly Rolls"/>
    <property type="match status" value="1"/>
</dbReference>
<dbReference type="SUPFAM" id="SSF51206">
    <property type="entry name" value="cAMP-binding domain-like"/>
    <property type="match status" value="1"/>
</dbReference>
<evidence type="ECO:0000313" key="8">
    <source>
        <dbReference type="EMBL" id="NWH06561.1"/>
    </source>
</evidence>
<evidence type="ECO:0000313" key="9">
    <source>
        <dbReference type="Proteomes" id="UP000553343"/>
    </source>
</evidence>
<dbReference type="CDD" id="cd00038">
    <property type="entry name" value="CAP_ED"/>
    <property type="match status" value="1"/>
</dbReference>
<dbReference type="EMBL" id="JACADJ010000085">
    <property type="protein sequence ID" value="NWH06561.1"/>
    <property type="molecule type" value="Genomic_DNA"/>
</dbReference>
<keyword evidence="4 5" id="KW-0443">Lipid metabolism</keyword>
<dbReference type="InterPro" id="IPR002641">
    <property type="entry name" value="PNPLA_dom"/>
</dbReference>
<name>A0A850T640_9BACT</name>
<dbReference type="PANTHER" id="PTHR14226">
    <property type="entry name" value="NEUROPATHY TARGET ESTERASE/SWISS CHEESE D.MELANOGASTER"/>
    <property type="match status" value="1"/>
</dbReference>
<evidence type="ECO:0000259" key="6">
    <source>
        <dbReference type="PROSITE" id="PS50042"/>
    </source>
</evidence>
<evidence type="ECO:0000256" key="3">
    <source>
        <dbReference type="ARBA" id="ARBA00022963"/>
    </source>
</evidence>
<proteinExistence type="inferred from homology"/>
<dbReference type="InterPro" id="IPR000595">
    <property type="entry name" value="cNMP-bd_dom"/>
</dbReference>
<organism evidence="8 9">
    <name type="scientific">Desulfobacter latus</name>
    <dbReference type="NCBI Taxonomy" id="2292"/>
    <lineage>
        <taxon>Bacteria</taxon>
        <taxon>Pseudomonadati</taxon>
        <taxon>Thermodesulfobacteriota</taxon>
        <taxon>Desulfobacteria</taxon>
        <taxon>Desulfobacterales</taxon>
        <taxon>Desulfobacteraceae</taxon>
        <taxon>Desulfobacter</taxon>
    </lineage>
</organism>
<dbReference type="InterPro" id="IPR014710">
    <property type="entry name" value="RmlC-like_jellyroll"/>
</dbReference>
<dbReference type="Gene3D" id="3.40.1090.10">
    <property type="entry name" value="Cytosolic phospholipase A2 catalytic domain"/>
    <property type="match status" value="1"/>
</dbReference>
<dbReference type="PROSITE" id="PS51635">
    <property type="entry name" value="PNPLA"/>
    <property type="match status" value="1"/>
</dbReference>
<dbReference type="RefSeq" id="WP_178368016.1">
    <property type="nucleotide sequence ID" value="NZ_JACADJ010000085.1"/>
</dbReference>
<evidence type="ECO:0000256" key="1">
    <source>
        <dbReference type="ARBA" id="ARBA00006636"/>
    </source>
</evidence>
<evidence type="ECO:0000259" key="7">
    <source>
        <dbReference type="PROSITE" id="PS51635"/>
    </source>
</evidence>
<feature type="active site" description="Nucleophile" evidence="5">
    <location>
        <position position="423"/>
    </location>
</feature>
<dbReference type="SMART" id="SM00100">
    <property type="entry name" value="cNMP"/>
    <property type="match status" value="1"/>
</dbReference>
<feature type="short sequence motif" description="GXSXG" evidence="5">
    <location>
        <begin position="421"/>
        <end position="425"/>
    </location>
</feature>
<sequence>MINELQDLHDFLSRVPLFSSVPADQIREIAGLFTTKFYYKGDVICRQGEPGDAMYVIRSGMVSVFKQADGKRVFVSDLKRGNFFGEMSLLSGAHRNSTVEASLDVTVFCLTRENFEVLIKTNKSIGLYLSRFYAKRMSFEVEDGGSQAMTPTFYAVSATGPELGVSHFLYSVSFHISDESHKRVVVIEPHLEPDKIMQKYNLTRMECPDPGLFRFLPPDSYNAADINWYGHLSGFHVLQLRTGFSDRVSEILPVLMTGLKESYDVVFFNLTHCLNDMEQLFVRLCDRTLLLIHNTKEKLRDVRSRLSTLEDICGTSAFLGRIRVGVSHLYGEKGMPRQELKQRLGLSETPGIWVDRSVLAINDRIDTDKCFPVRGPRAVAREIAGIRLGLALGAGGARGWAHIGVLKVLEDAGIHIDMISGSSMGALVGAIYAATASVERLKQSTIDLFLTRADTRRKIFDYTLPKKGLLKGEKAAQLVRTAVNNADFLDLMIPTYLVGVDILNEEEVIFETGDVTDAVRSSIAIPAVFSPFKYQGRWMVDGGLLNPVPVDVLLRKGADMVIAVCIESKPFQAKTRENDPGIKQIISQTISIVHGKAASDFVKNANLVLYPDVGAYAWDDFHQGIALMRQGMEECFQRLPDIQKMIAEKQGQRH</sequence>
<reference evidence="8 9" key="1">
    <citation type="submission" date="2020-06" db="EMBL/GenBank/DDBJ databases">
        <title>High-quality draft genome of sulfate reducer Desulfobacter latus type strain AcrS2 isolated from marine sediment.</title>
        <authorList>
            <person name="Hoppe M."/>
            <person name="Larsen C.K."/>
            <person name="Marshall I.P.G."/>
            <person name="Schramm A."/>
            <person name="Marietou A.G."/>
        </authorList>
    </citation>
    <scope>NUCLEOTIDE SEQUENCE [LARGE SCALE GENOMIC DNA]</scope>
    <source>
        <strain evidence="8 9">AcRS2</strain>
    </source>
</reference>
<comment type="caution">
    <text evidence="8">The sequence shown here is derived from an EMBL/GenBank/DDBJ whole genome shotgun (WGS) entry which is preliminary data.</text>
</comment>
<feature type="domain" description="PNPLA" evidence="7">
    <location>
        <begin position="390"/>
        <end position="554"/>
    </location>
</feature>
<dbReference type="InterPro" id="IPR018488">
    <property type="entry name" value="cNMP-bd_CS"/>
</dbReference>
<evidence type="ECO:0000256" key="2">
    <source>
        <dbReference type="ARBA" id="ARBA00022801"/>
    </source>
</evidence>
<dbReference type="PROSITE" id="PS50042">
    <property type="entry name" value="CNMP_BINDING_3"/>
    <property type="match status" value="1"/>
</dbReference>
<gene>
    <name evidence="8" type="ORF">HXW94_16480</name>
</gene>
<comment type="similarity">
    <text evidence="1">Belongs to the NTE family.</text>
</comment>
<dbReference type="Pfam" id="PF00027">
    <property type="entry name" value="cNMP_binding"/>
    <property type="match status" value="1"/>
</dbReference>
<evidence type="ECO:0000256" key="4">
    <source>
        <dbReference type="ARBA" id="ARBA00023098"/>
    </source>
</evidence>
<dbReference type="GO" id="GO:0004622">
    <property type="term" value="F:phosphatidylcholine lysophospholipase activity"/>
    <property type="evidence" value="ECO:0007669"/>
    <property type="project" value="UniProtKB-ARBA"/>
</dbReference>
<dbReference type="AlphaFoldDB" id="A0A850T640"/>
<dbReference type="InterPro" id="IPR016035">
    <property type="entry name" value="Acyl_Trfase/lysoPLipase"/>
</dbReference>
<protein>
    <submittedName>
        <fullName evidence="8">Patatin-like phospholipase family protein</fullName>
    </submittedName>
</protein>